<protein>
    <recommendedName>
        <fullName evidence="1">FAD-binding domain-containing protein</fullName>
    </recommendedName>
</protein>
<dbReference type="GO" id="GO:0016628">
    <property type="term" value="F:oxidoreductase activity, acting on the CH-CH group of donors, NAD or NADP as acceptor"/>
    <property type="evidence" value="ECO:0007669"/>
    <property type="project" value="InterPro"/>
</dbReference>
<dbReference type="InterPro" id="IPR050407">
    <property type="entry name" value="Geranylgeranyl_reductase"/>
</dbReference>
<sequence>MCNNINIILISFIVYDVIVSGAGPSGSYLSYLLSRNGYKVLQLEEHREVGKPVECTGLVSERVFKYVNSRSMVNEVHGANVFFPNGKSIHISKGEKTIVMYRDDFDKDVSAMAIGAGADTRINARVLDAKVNDSYGEVKYRENGEIKYARANIIVGADGANSRIRLSLNYERPKKIISTYQVDSSFHLDDQDDVNVFIGSENSKGFFGWAVPSGEITRIGVGVDHVTAIKYFRNINVKFNRSQILGINAGPIPINYLSKTYGNRSLLLGDAAGIVKPLSGGGIYTGIISAKNAYTAIDQSFNRNNFSEDALKAYQKLWKREIGRELFIDAKIQQYFSKISTNDTLLNKIYDTINREDIIRRINSLGDIDYPAKVVFSILMRKPQLIKYFLFGG</sequence>
<dbReference type="Pfam" id="PF01494">
    <property type="entry name" value="FAD_binding_3"/>
    <property type="match status" value="1"/>
</dbReference>
<feature type="domain" description="FAD-binding" evidence="1">
    <location>
        <begin position="15"/>
        <end position="314"/>
    </location>
</feature>
<dbReference type="InterPro" id="IPR036188">
    <property type="entry name" value="FAD/NAD-bd_sf"/>
</dbReference>
<dbReference type="Gene3D" id="3.50.50.60">
    <property type="entry name" value="FAD/NAD(P)-binding domain"/>
    <property type="match status" value="1"/>
</dbReference>
<dbReference type="PRINTS" id="PR00420">
    <property type="entry name" value="RNGMNOXGNASE"/>
</dbReference>
<dbReference type="HOGENOM" id="CLU_024648_0_1_2"/>
<gene>
    <name evidence="2" type="ORF">FACI_IFERC00001G0846</name>
</gene>
<dbReference type="AlphaFoldDB" id="S0APL6"/>
<dbReference type="Proteomes" id="UP000014660">
    <property type="component" value="Chromosome"/>
</dbReference>
<dbReference type="SUPFAM" id="SSF51905">
    <property type="entry name" value="FAD/NAD(P)-binding domain"/>
    <property type="match status" value="1"/>
</dbReference>
<dbReference type="GO" id="GO:0071949">
    <property type="term" value="F:FAD binding"/>
    <property type="evidence" value="ECO:0007669"/>
    <property type="project" value="InterPro"/>
</dbReference>
<reference evidence="2 3" key="1">
    <citation type="journal article" date="2007" name="Proc. Natl. Acad. Sci. U.S.A.">
        <title>Genome dynamics in a natural archaeal population.</title>
        <authorList>
            <person name="Allen E.E."/>
            <person name="Tyson G.W."/>
            <person name="Whitaker R.J."/>
            <person name="Detter J.C."/>
            <person name="Richardson P.M."/>
            <person name="Banfield J.F."/>
        </authorList>
    </citation>
    <scope>NUCLEOTIDE SEQUENCE [LARGE SCALE GENOMIC DNA]</scope>
    <source>
        <strain evidence="3">fer1</strain>
    </source>
</reference>
<proteinExistence type="predicted"/>
<evidence type="ECO:0000313" key="3">
    <source>
        <dbReference type="Proteomes" id="UP000014660"/>
    </source>
</evidence>
<organism evidence="2 3">
    <name type="scientific">Ferroplasma acidarmanus Fer1</name>
    <dbReference type="NCBI Taxonomy" id="333146"/>
    <lineage>
        <taxon>Archaea</taxon>
        <taxon>Methanobacteriati</taxon>
        <taxon>Thermoplasmatota</taxon>
        <taxon>Thermoplasmata</taxon>
        <taxon>Thermoplasmatales</taxon>
        <taxon>Ferroplasmaceae</taxon>
        <taxon>Ferroplasma</taxon>
    </lineage>
</organism>
<dbReference type="InterPro" id="IPR002938">
    <property type="entry name" value="FAD-bd"/>
</dbReference>
<dbReference type="KEGG" id="fac:FACI_IFERC01G0846"/>
<keyword evidence="3" id="KW-1185">Reference proteome</keyword>
<dbReference type="PANTHER" id="PTHR42685">
    <property type="entry name" value="GERANYLGERANYL DIPHOSPHATE REDUCTASE"/>
    <property type="match status" value="1"/>
</dbReference>
<accession>S0APL6</accession>
<dbReference type="EMBL" id="CP004145">
    <property type="protein sequence ID" value="AGO60826.1"/>
    <property type="molecule type" value="Genomic_DNA"/>
</dbReference>
<dbReference type="InterPro" id="IPR011777">
    <property type="entry name" value="Geranylgeranyl_Rdtase_fam"/>
</dbReference>
<dbReference type="PANTHER" id="PTHR42685:SF22">
    <property type="entry name" value="CONDITIONED MEDIUM FACTOR RECEPTOR 1"/>
    <property type="match status" value="1"/>
</dbReference>
<evidence type="ECO:0000259" key="1">
    <source>
        <dbReference type="Pfam" id="PF01494"/>
    </source>
</evidence>
<evidence type="ECO:0000313" key="2">
    <source>
        <dbReference type="EMBL" id="AGO60826.1"/>
    </source>
</evidence>
<name>S0APL6_FERAC</name>
<dbReference type="NCBIfam" id="TIGR02032">
    <property type="entry name" value="GG-red-SF"/>
    <property type="match status" value="1"/>
</dbReference>